<evidence type="ECO:0000313" key="2">
    <source>
        <dbReference type="Proteomes" id="UP000247903"/>
    </source>
</evidence>
<name>A0A2V4BT01_9FLAO</name>
<accession>A0A2V4BT01</accession>
<dbReference type="EMBL" id="QJHK01000002">
    <property type="protein sequence ID" value="PXY42091.1"/>
    <property type="molecule type" value="Genomic_DNA"/>
</dbReference>
<organism evidence="1 2">
    <name type="scientific">Flavobacterium cheongpyeongense</name>
    <dbReference type="NCBI Taxonomy" id="2212651"/>
    <lineage>
        <taxon>Bacteria</taxon>
        <taxon>Pseudomonadati</taxon>
        <taxon>Bacteroidota</taxon>
        <taxon>Flavobacteriia</taxon>
        <taxon>Flavobacteriales</taxon>
        <taxon>Flavobacteriaceae</taxon>
        <taxon>Flavobacterium</taxon>
    </lineage>
</organism>
<proteinExistence type="predicted"/>
<dbReference type="AlphaFoldDB" id="A0A2V4BT01"/>
<gene>
    <name evidence="1" type="ORF">DMB65_02305</name>
</gene>
<evidence type="ECO:0000313" key="1">
    <source>
        <dbReference type="EMBL" id="PXY42091.1"/>
    </source>
</evidence>
<protein>
    <submittedName>
        <fullName evidence="1">Uncharacterized protein</fullName>
    </submittedName>
</protein>
<comment type="caution">
    <text evidence="1">The sequence shown here is derived from an EMBL/GenBank/DDBJ whole genome shotgun (WGS) entry which is preliminary data.</text>
</comment>
<keyword evidence="2" id="KW-1185">Reference proteome</keyword>
<dbReference type="Proteomes" id="UP000247903">
    <property type="component" value="Unassembled WGS sequence"/>
</dbReference>
<reference evidence="1 2" key="1">
    <citation type="submission" date="2018-05" db="EMBL/GenBank/DDBJ databases">
        <title>Flavobacterium sp. strain IMCC34759, incomplete genome.</title>
        <authorList>
            <person name="Joung Y."/>
            <person name="Cho J."/>
        </authorList>
    </citation>
    <scope>NUCLEOTIDE SEQUENCE [LARGE SCALE GENOMIC DNA]</scope>
    <source>
        <strain evidence="1 2">IMCC34759</strain>
    </source>
</reference>
<sequence length="75" mass="9055">MSILLNIKHDKVTQELPRRDYDRKFLWQRVKPYIQELTQSKYTIALSFDDSIDEKLYTDDSPLYCWHYTIALAGR</sequence>